<accession>A0AAU9VC27</accession>
<feature type="domain" description="Pre-C2HC" evidence="2">
    <location>
        <begin position="245"/>
        <end position="295"/>
    </location>
</feature>
<feature type="compositionally biased region" description="Low complexity" evidence="1">
    <location>
        <begin position="131"/>
        <end position="150"/>
    </location>
</feature>
<name>A0AAU9VC27_EUPED</name>
<feature type="compositionally biased region" description="Pro residues" evidence="1">
    <location>
        <begin position="121"/>
        <end position="130"/>
    </location>
</feature>
<keyword evidence="4" id="KW-1185">Reference proteome</keyword>
<dbReference type="Proteomes" id="UP001153954">
    <property type="component" value="Unassembled WGS sequence"/>
</dbReference>
<protein>
    <recommendedName>
        <fullName evidence="2">Pre-C2HC domain-containing protein</fullName>
    </recommendedName>
</protein>
<feature type="compositionally biased region" description="Polar residues" evidence="1">
    <location>
        <begin position="394"/>
        <end position="406"/>
    </location>
</feature>
<dbReference type="Pfam" id="PF07530">
    <property type="entry name" value="PRE_C2HC"/>
    <property type="match status" value="1"/>
</dbReference>
<proteinExistence type="predicted"/>
<feature type="compositionally biased region" description="Low complexity" evidence="1">
    <location>
        <begin position="43"/>
        <end position="53"/>
    </location>
</feature>
<dbReference type="InterPro" id="IPR006579">
    <property type="entry name" value="Pre_C2HC_dom"/>
</dbReference>
<evidence type="ECO:0000313" key="3">
    <source>
        <dbReference type="EMBL" id="CAH2108990.1"/>
    </source>
</evidence>
<evidence type="ECO:0000256" key="1">
    <source>
        <dbReference type="SAM" id="MobiDB-lite"/>
    </source>
</evidence>
<dbReference type="EMBL" id="CAKOGL010000050">
    <property type="protein sequence ID" value="CAH2108990.1"/>
    <property type="molecule type" value="Genomic_DNA"/>
</dbReference>
<feature type="compositionally biased region" description="Acidic residues" evidence="1">
    <location>
        <begin position="55"/>
        <end position="69"/>
    </location>
</feature>
<feature type="region of interest" description="Disordered" evidence="1">
    <location>
        <begin position="387"/>
        <end position="412"/>
    </location>
</feature>
<reference evidence="3" key="1">
    <citation type="submission" date="2022-03" db="EMBL/GenBank/DDBJ databases">
        <authorList>
            <person name="Tunstrom K."/>
        </authorList>
    </citation>
    <scope>NUCLEOTIDE SEQUENCE</scope>
</reference>
<dbReference type="AlphaFoldDB" id="A0AAU9VC27"/>
<evidence type="ECO:0000313" key="4">
    <source>
        <dbReference type="Proteomes" id="UP001153954"/>
    </source>
</evidence>
<sequence length="412" mass="44853">MGSSSQDIKLKKVIDLLHLLFPEAHDTIIALLNEDEQAPATVSGSSPEEPGSPDADMEVGSEYETDESDSQSQSTEDTDGFEPVKPKRGKRKAKSPTTAPPPTKRPAARSPPVRTTHLDPPVSPSPPASPAAPAGASQAHPATPATATPAGSDQPPRTRAPPPLYIQDKAAWNNISRIMADKNIHFTHARSTAQGIRVTVQDSTTHRRLSALLRDMKVSFHTHALEDERQLRVVVRGLPKEIDNKSIFDDLKRQKYPIREVHRMYHPKTKAPYNMALLILDLSSEGKEIYNLRTVYCVPRATAVFPGNAIVANCTGTPPAIVTPARGALSAWATTAQPTAPERSPTLTFPRVVSYVRHKDTQPTTAAALGHPADPLRAIRSGEMSLHGNRLPSRRTQSLCRPSQSPRPLRPI</sequence>
<comment type="caution">
    <text evidence="3">The sequence shown here is derived from an EMBL/GenBank/DDBJ whole genome shotgun (WGS) entry which is preliminary data.</text>
</comment>
<gene>
    <name evidence="3" type="ORF">EEDITHA_LOCUS22878</name>
</gene>
<organism evidence="3 4">
    <name type="scientific">Euphydryas editha</name>
    <name type="common">Edith's checkerspot</name>
    <dbReference type="NCBI Taxonomy" id="104508"/>
    <lineage>
        <taxon>Eukaryota</taxon>
        <taxon>Metazoa</taxon>
        <taxon>Ecdysozoa</taxon>
        <taxon>Arthropoda</taxon>
        <taxon>Hexapoda</taxon>
        <taxon>Insecta</taxon>
        <taxon>Pterygota</taxon>
        <taxon>Neoptera</taxon>
        <taxon>Endopterygota</taxon>
        <taxon>Lepidoptera</taxon>
        <taxon>Glossata</taxon>
        <taxon>Ditrysia</taxon>
        <taxon>Papilionoidea</taxon>
        <taxon>Nymphalidae</taxon>
        <taxon>Nymphalinae</taxon>
        <taxon>Euphydryas</taxon>
    </lineage>
</organism>
<feature type="region of interest" description="Disordered" evidence="1">
    <location>
        <begin position="37"/>
        <end position="164"/>
    </location>
</feature>
<evidence type="ECO:0000259" key="2">
    <source>
        <dbReference type="Pfam" id="PF07530"/>
    </source>
</evidence>